<evidence type="ECO:0000256" key="1">
    <source>
        <dbReference type="ARBA" id="ARBA00004496"/>
    </source>
</evidence>
<organism evidence="11 12">
    <name type="scientific">Candidatus Regiella insecticola</name>
    <dbReference type="NCBI Taxonomy" id="138073"/>
    <lineage>
        <taxon>Bacteria</taxon>
        <taxon>Pseudomonadati</taxon>
        <taxon>Pseudomonadota</taxon>
        <taxon>Gammaproteobacteria</taxon>
        <taxon>Enterobacterales</taxon>
        <taxon>Enterobacteriaceae</taxon>
        <taxon>aphid secondary symbionts</taxon>
        <taxon>Candidatus Regiella</taxon>
    </lineage>
</organism>
<keyword evidence="6 9" id="KW-0443">Lipid metabolism</keyword>
<keyword evidence="7 9" id="KW-0456">Lyase</keyword>
<dbReference type="GO" id="GO:0006633">
    <property type="term" value="P:fatty acid biosynthetic process"/>
    <property type="evidence" value="ECO:0007669"/>
    <property type="project" value="UniProtKB-UniRule"/>
</dbReference>
<comment type="catalytic activity">
    <reaction evidence="9">
        <text>a (3R)-hydroxyacyl-[ACP] = a (2E)-enoyl-[ACP] + H2O</text>
        <dbReference type="Rhea" id="RHEA:13097"/>
        <dbReference type="Rhea" id="RHEA-COMP:9925"/>
        <dbReference type="Rhea" id="RHEA-COMP:9945"/>
        <dbReference type="ChEBI" id="CHEBI:15377"/>
        <dbReference type="ChEBI" id="CHEBI:78784"/>
        <dbReference type="ChEBI" id="CHEBI:78827"/>
        <dbReference type="EC" id="4.2.1.59"/>
    </reaction>
</comment>
<dbReference type="InterPro" id="IPR029069">
    <property type="entry name" value="HotDog_dom_sf"/>
</dbReference>
<reference evidence="11 12" key="1">
    <citation type="submission" date="2020-06" db="EMBL/GenBank/DDBJ databases">
        <title>The genome sequence of Candidatus Regiella insecticola strain Tut.</title>
        <authorList>
            <person name="Nikoh N."/>
            <person name="Tsuchida T."/>
            <person name="Koga R."/>
            <person name="Oshima K."/>
            <person name="Hattori M."/>
            <person name="Fukatsu T."/>
        </authorList>
    </citation>
    <scope>NUCLEOTIDE SEQUENCE [LARGE SCALE GENOMIC DNA]</scope>
    <source>
        <strain evidence="11 12">Tut</strain>
    </source>
</reference>
<dbReference type="PANTHER" id="PTHR30272">
    <property type="entry name" value="3-HYDROXYACYL-[ACYL-CARRIER-PROTEIN] DEHYDRATASE"/>
    <property type="match status" value="1"/>
</dbReference>
<comment type="caution">
    <text evidence="11">The sequence shown here is derived from an EMBL/GenBank/DDBJ whole genome shotgun (WGS) entry which is preliminary data.</text>
</comment>
<dbReference type="SUPFAM" id="SSF54637">
    <property type="entry name" value="Thioesterase/thiol ester dehydrase-isomerase"/>
    <property type="match status" value="1"/>
</dbReference>
<evidence type="ECO:0000313" key="11">
    <source>
        <dbReference type="EMBL" id="GFN45712.1"/>
    </source>
</evidence>
<evidence type="ECO:0000256" key="10">
    <source>
        <dbReference type="SAM" id="MobiDB-lite"/>
    </source>
</evidence>
<evidence type="ECO:0000313" key="12">
    <source>
        <dbReference type="Proteomes" id="UP000504714"/>
    </source>
</evidence>
<evidence type="ECO:0000256" key="7">
    <source>
        <dbReference type="ARBA" id="ARBA00023239"/>
    </source>
</evidence>
<gene>
    <name evidence="9 11" type="primary">fabZ</name>
    <name evidence="11" type="ORF">RINTU1_09840</name>
</gene>
<evidence type="ECO:0000256" key="3">
    <source>
        <dbReference type="ARBA" id="ARBA00022490"/>
    </source>
</evidence>
<evidence type="ECO:0000256" key="9">
    <source>
        <dbReference type="HAMAP-Rule" id="MF_00406"/>
    </source>
</evidence>
<dbReference type="Proteomes" id="UP000504714">
    <property type="component" value="Unassembled WGS sequence"/>
</dbReference>
<dbReference type="GO" id="GO:0005737">
    <property type="term" value="C:cytoplasm"/>
    <property type="evidence" value="ECO:0007669"/>
    <property type="project" value="UniProtKB-SubCell"/>
</dbReference>
<dbReference type="Gene3D" id="3.10.129.10">
    <property type="entry name" value="Hotdog Thioesterase"/>
    <property type="match status" value="1"/>
</dbReference>
<keyword evidence="5 9" id="KW-0441">Lipid A biosynthesis</keyword>
<feature type="compositionally biased region" description="Polar residues" evidence="10">
    <location>
        <begin position="201"/>
        <end position="211"/>
    </location>
</feature>
<evidence type="ECO:0000256" key="2">
    <source>
        <dbReference type="ARBA" id="ARBA00009174"/>
    </source>
</evidence>
<accession>A0A6L2ZM87</accession>
<dbReference type="EC" id="4.2.1.59" evidence="9"/>
<dbReference type="GO" id="GO:0009245">
    <property type="term" value="P:lipid A biosynthetic process"/>
    <property type="evidence" value="ECO:0007669"/>
    <property type="project" value="UniProtKB-UniRule"/>
</dbReference>
<protein>
    <recommendedName>
        <fullName evidence="9">3-hydroxyacyl-[acyl-carrier-protein] dehydratase FabZ</fullName>
        <ecNumber evidence="9">4.2.1.59</ecNumber>
    </recommendedName>
    <alternativeName>
        <fullName evidence="9">(3R)-hydroxymyristoyl-[acyl-carrier-protein] dehydratase</fullName>
        <shortName evidence="9">(3R)-hydroxymyristoyl-ACP dehydrase</shortName>
    </alternativeName>
    <alternativeName>
        <fullName evidence="9">Beta-hydroxyacyl-ACP dehydratase</fullName>
    </alternativeName>
</protein>
<evidence type="ECO:0000256" key="4">
    <source>
        <dbReference type="ARBA" id="ARBA00022516"/>
    </source>
</evidence>
<comment type="similarity">
    <text evidence="2 9">Belongs to the thioester dehydratase family. FabZ subfamily.</text>
</comment>
<evidence type="ECO:0000256" key="8">
    <source>
        <dbReference type="ARBA" id="ARBA00025049"/>
    </source>
</evidence>
<dbReference type="InterPro" id="IPR013114">
    <property type="entry name" value="FabA_FabZ"/>
</dbReference>
<dbReference type="FunFam" id="3.10.129.10:FF:000001">
    <property type="entry name" value="3-hydroxyacyl-[acyl-carrier-protein] dehydratase FabZ"/>
    <property type="match status" value="1"/>
</dbReference>
<dbReference type="PANTHER" id="PTHR30272:SF1">
    <property type="entry name" value="3-HYDROXYACYL-[ACYL-CARRIER-PROTEIN] DEHYDRATASE"/>
    <property type="match status" value="1"/>
</dbReference>
<dbReference type="EMBL" id="BLXO01000001">
    <property type="protein sequence ID" value="GFN45712.1"/>
    <property type="molecule type" value="Genomic_DNA"/>
</dbReference>
<dbReference type="GO" id="GO:0019171">
    <property type="term" value="F:(3R)-hydroxyacyl-[acyl-carrier-protein] dehydratase activity"/>
    <property type="evidence" value="ECO:0007669"/>
    <property type="project" value="UniProtKB-EC"/>
</dbReference>
<evidence type="ECO:0000256" key="6">
    <source>
        <dbReference type="ARBA" id="ARBA00023098"/>
    </source>
</evidence>
<dbReference type="NCBIfam" id="TIGR01750">
    <property type="entry name" value="fabZ"/>
    <property type="match status" value="1"/>
</dbReference>
<sequence length="220" mass="24487">MPSRHAVGYARSLIKNHDQHSHAINAICFLDRKSILTTTKQDPLDIEEILTLLPHRYPFLLVDRVLEFEKGKSLKALKSVSFNEPFFQGHFPGKPIFPGVLILEAMAQATGILAFKSGLGGLKSGEIFYFTGIDEARFRLPVTPGDQMILEVTFCRTRCGITRFQGVATVDNKIVCEATMTCARNQHKTLGEEDLSVDISSEAATYTSEQQKTPREPVSD</sequence>
<dbReference type="AlphaFoldDB" id="A0A6L2ZM87"/>
<dbReference type="GO" id="GO:0016020">
    <property type="term" value="C:membrane"/>
    <property type="evidence" value="ECO:0007669"/>
    <property type="project" value="GOC"/>
</dbReference>
<comment type="function">
    <text evidence="8 9">Involved in unsaturated fatty acids biosynthesis. Catalyzes the dehydration of short chain beta-hydroxyacyl-ACPs and long chain saturated and unsaturated beta-hydroxyacyl-ACPs.</text>
</comment>
<dbReference type="Pfam" id="PF07977">
    <property type="entry name" value="FabA"/>
    <property type="match status" value="1"/>
</dbReference>
<feature type="active site" evidence="9">
    <location>
        <position position="90"/>
    </location>
</feature>
<dbReference type="CDD" id="cd01288">
    <property type="entry name" value="FabZ"/>
    <property type="match status" value="1"/>
</dbReference>
<keyword evidence="4 9" id="KW-0444">Lipid biosynthesis</keyword>
<dbReference type="NCBIfam" id="NF000582">
    <property type="entry name" value="PRK00006.1"/>
    <property type="match status" value="1"/>
</dbReference>
<dbReference type="HAMAP" id="MF_00406">
    <property type="entry name" value="FabZ"/>
    <property type="match status" value="1"/>
</dbReference>
<dbReference type="InterPro" id="IPR010084">
    <property type="entry name" value="FabZ"/>
</dbReference>
<keyword evidence="3 9" id="KW-0963">Cytoplasm</keyword>
<proteinExistence type="inferred from homology"/>
<evidence type="ECO:0000256" key="5">
    <source>
        <dbReference type="ARBA" id="ARBA00022556"/>
    </source>
</evidence>
<feature type="region of interest" description="Disordered" evidence="10">
    <location>
        <begin position="201"/>
        <end position="220"/>
    </location>
</feature>
<name>A0A6L2ZM87_9ENTR</name>
<comment type="subcellular location">
    <subcellularLocation>
        <location evidence="1 9">Cytoplasm</location>
    </subcellularLocation>
</comment>